<sequence length="231" mass="24973">MKNIVICGAGGFGREVAWLIENINKVKKEWNIMGFIDNTPELKEKIINKYPVLGDESWFDGIGYPIYTVCAVGSSIGKRSWIERLSKNKNIQFATLIDPSVNISNVVQIGEGTIICAGTIATVNIRIGNHVIINLDCTLGHDAIILDYCTINPSVNISGNVYINSMVEVGTGTNIIQGKSIGTNSIIGAGSVVTKDIPDYCTAVGIPAKPIKFHSEQKGVLELQINLPDIN</sequence>
<dbReference type="NCBIfam" id="TIGR03570">
    <property type="entry name" value="NeuD_NnaD"/>
    <property type="match status" value="1"/>
</dbReference>
<dbReference type="EMBL" id="BHYK01000002">
    <property type="protein sequence ID" value="GCD08710.1"/>
    <property type="molecule type" value="Genomic_DNA"/>
</dbReference>
<evidence type="ECO:0000313" key="5">
    <source>
        <dbReference type="Proteomes" id="UP000287872"/>
    </source>
</evidence>
<dbReference type="Gene3D" id="2.160.10.10">
    <property type="entry name" value="Hexapeptide repeat proteins"/>
    <property type="match status" value="1"/>
</dbReference>
<reference evidence="4 5" key="1">
    <citation type="submission" date="2018-11" db="EMBL/GenBank/DDBJ databases">
        <title>Genome sequencing and assembly of Clostridium tagluense strain A121.</title>
        <authorList>
            <person name="Murakami T."/>
            <person name="Segawa T."/>
            <person name="Shcherbakova V.A."/>
            <person name="Mori H."/>
            <person name="Yoshimura Y."/>
        </authorList>
    </citation>
    <scope>NUCLEOTIDE SEQUENCE [LARGE SCALE GENOMIC DNA]</scope>
    <source>
        <strain evidence="4 5">A121</strain>
    </source>
</reference>
<comment type="caution">
    <text evidence="4">The sequence shown here is derived from an EMBL/GenBank/DDBJ whole genome shotgun (WGS) entry which is preliminary data.</text>
</comment>
<evidence type="ECO:0000259" key="3">
    <source>
        <dbReference type="Pfam" id="PF17836"/>
    </source>
</evidence>
<dbReference type="InterPro" id="IPR041561">
    <property type="entry name" value="PglD_N"/>
</dbReference>
<feature type="binding site" evidence="2">
    <location>
        <position position="73"/>
    </location>
    <ligand>
        <name>substrate</name>
    </ligand>
</feature>
<dbReference type="PANTHER" id="PTHR43300">
    <property type="entry name" value="ACETYLTRANSFERASE"/>
    <property type="match status" value="1"/>
</dbReference>
<dbReference type="Pfam" id="PF17836">
    <property type="entry name" value="PglD_N"/>
    <property type="match status" value="1"/>
</dbReference>
<name>A0A401UGL8_9CLOT</name>
<protein>
    <submittedName>
        <fullName evidence="4">Transferase</fullName>
    </submittedName>
</protein>
<dbReference type="PANTHER" id="PTHR43300:SF7">
    <property type="entry name" value="UDP-N-ACETYLBACILLOSAMINE N-ACETYLTRANSFERASE"/>
    <property type="match status" value="1"/>
</dbReference>
<evidence type="ECO:0000256" key="2">
    <source>
        <dbReference type="PIRSR" id="PIRSR620019-2"/>
    </source>
</evidence>
<dbReference type="Gene3D" id="3.40.50.20">
    <property type="match status" value="1"/>
</dbReference>
<dbReference type="CDD" id="cd03360">
    <property type="entry name" value="LbH_AT_putative"/>
    <property type="match status" value="1"/>
</dbReference>
<feature type="site" description="Increases basicity of active site His" evidence="1">
    <location>
        <position position="142"/>
    </location>
</feature>
<accession>A0A401UGL8</accession>
<dbReference type="AlphaFoldDB" id="A0A401UGL8"/>
<organism evidence="4 5">
    <name type="scientific">Clostridium tagluense</name>
    <dbReference type="NCBI Taxonomy" id="360422"/>
    <lineage>
        <taxon>Bacteria</taxon>
        <taxon>Bacillati</taxon>
        <taxon>Bacillota</taxon>
        <taxon>Clostridia</taxon>
        <taxon>Eubacteriales</taxon>
        <taxon>Clostridiaceae</taxon>
        <taxon>Clostridium</taxon>
    </lineage>
</organism>
<feature type="domain" description="PglD N-terminal" evidence="3">
    <location>
        <begin position="3"/>
        <end position="85"/>
    </location>
</feature>
<dbReference type="SUPFAM" id="SSF51161">
    <property type="entry name" value="Trimeric LpxA-like enzymes"/>
    <property type="match status" value="1"/>
</dbReference>
<dbReference type="RefSeq" id="WP_124997437.1">
    <property type="nucleotide sequence ID" value="NZ_BHYK01000002.1"/>
</dbReference>
<gene>
    <name evidence="4" type="ORF">Ctaglu_03330</name>
</gene>
<dbReference type="InterPro" id="IPR020019">
    <property type="entry name" value="AcTrfase_PglD-like"/>
</dbReference>
<dbReference type="Proteomes" id="UP000287872">
    <property type="component" value="Unassembled WGS sequence"/>
</dbReference>
<dbReference type="OrthoDB" id="9801456at2"/>
<evidence type="ECO:0000313" key="4">
    <source>
        <dbReference type="EMBL" id="GCD08710.1"/>
    </source>
</evidence>
<keyword evidence="5" id="KW-1185">Reference proteome</keyword>
<keyword evidence="4" id="KW-0808">Transferase</keyword>
<dbReference type="InterPro" id="IPR011004">
    <property type="entry name" value="Trimer_LpxA-like_sf"/>
</dbReference>
<evidence type="ECO:0000256" key="1">
    <source>
        <dbReference type="PIRSR" id="PIRSR620019-1"/>
    </source>
</evidence>
<dbReference type="GO" id="GO:0016740">
    <property type="term" value="F:transferase activity"/>
    <property type="evidence" value="ECO:0007669"/>
    <property type="project" value="UniProtKB-KW"/>
</dbReference>
<dbReference type="InterPro" id="IPR050179">
    <property type="entry name" value="Trans_hexapeptide_repeat"/>
</dbReference>
<proteinExistence type="predicted"/>
<feature type="active site" description="Proton acceptor" evidence="1">
    <location>
        <position position="141"/>
    </location>
</feature>